<evidence type="ECO:0000313" key="7">
    <source>
        <dbReference type="EMBL" id="OLP72913.1"/>
    </source>
</evidence>
<dbReference type="Gene3D" id="3.40.140.10">
    <property type="entry name" value="Cytidine Deaminase, domain 2"/>
    <property type="match status" value="1"/>
</dbReference>
<evidence type="ECO:0000259" key="6">
    <source>
        <dbReference type="PROSITE" id="PS50249"/>
    </source>
</evidence>
<dbReference type="PANTHER" id="PTHR30471">
    <property type="entry name" value="DNA REPAIR PROTEIN RADC"/>
    <property type="match status" value="1"/>
</dbReference>
<accession>A0A1Q9BQH5</accession>
<dbReference type="Proteomes" id="UP000186817">
    <property type="component" value="Unassembled WGS sequence"/>
</dbReference>
<dbReference type="InterPro" id="IPR001405">
    <property type="entry name" value="UPF0758"/>
</dbReference>
<gene>
    <name evidence="7" type="ORF">AK812_SmicGene48039</name>
</gene>
<evidence type="ECO:0000313" key="8">
    <source>
        <dbReference type="Proteomes" id="UP000186817"/>
    </source>
</evidence>
<dbReference type="InterPro" id="IPR021341">
    <property type="entry name" value="DUF2958"/>
</dbReference>
<dbReference type="GO" id="GO:0046872">
    <property type="term" value="F:metal ion binding"/>
    <property type="evidence" value="ECO:0007669"/>
    <property type="project" value="UniProtKB-KW"/>
</dbReference>
<dbReference type="Pfam" id="PF11171">
    <property type="entry name" value="DUF2958"/>
    <property type="match status" value="1"/>
</dbReference>
<keyword evidence="1" id="KW-0645">Protease</keyword>
<feature type="non-terminal residue" evidence="7">
    <location>
        <position position="1"/>
    </location>
</feature>
<dbReference type="EMBL" id="LSRX01006931">
    <property type="protein sequence ID" value="OLP72913.1"/>
    <property type="molecule type" value="Genomic_DNA"/>
</dbReference>
<dbReference type="SUPFAM" id="SSF102712">
    <property type="entry name" value="JAB1/MPN domain"/>
    <property type="match status" value="1"/>
</dbReference>
<dbReference type="OrthoDB" id="8115169at2759"/>
<dbReference type="Pfam" id="PF04002">
    <property type="entry name" value="RadC"/>
    <property type="match status" value="1"/>
</dbReference>
<feature type="domain" description="MPN" evidence="6">
    <location>
        <begin position="171"/>
        <end position="292"/>
    </location>
</feature>
<dbReference type="NCBIfam" id="TIGR00608">
    <property type="entry name" value="radc"/>
    <property type="match status" value="1"/>
</dbReference>
<dbReference type="InterPro" id="IPR020891">
    <property type="entry name" value="UPF0758_CS"/>
</dbReference>
<evidence type="ECO:0000256" key="4">
    <source>
        <dbReference type="ARBA" id="ARBA00022833"/>
    </source>
</evidence>
<name>A0A1Q9BQH5_SYMMI</name>
<protein>
    <submittedName>
        <fullName evidence="7">UPF0758 protein</fullName>
    </submittedName>
</protein>
<keyword evidence="3" id="KW-0378">Hydrolase</keyword>
<reference evidence="7 8" key="1">
    <citation type="submission" date="2016-02" db="EMBL/GenBank/DDBJ databases">
        <title>Genome analysis of coral dinoflagellate symbionts highlights evolutionary adaptations to a symbiotic lifestyle.</title>
        <authorList>
            <person name="Aranda M."/>
            <person name="Li Y."/>
            <person name="Liew Y.J."/>
            <person name="Baumgarten S."/>
            <person name="Simakov O."/>
            <person name="Wilson M."/>
            <person name="Piel J."/>
            <person name="Ashoor H."/>
            <person name="Bougouffa S."/>
            <person name="Bajic V.B."/>
            <person name="Ryu T."/>
            <person name="Ravasi T."/>
            <person name="Bayer T."/>
            <person name="Micklem G."/>
            <person name="Kim H."/>
            <person name="Bhak J."/>
            <person name="Lajeunesse T.C."/>
            <person name="Voolstra C.R."/>
        </authorList>
    </citation>
    <scope>NUCLEOTIDE SEQUENCE [LARGE SCALE GENOMIC DNA]</scope>
    <source>
        <strain evidence="7 8">CCMP2467</strain>
    </source>
</reference>
<keyword evidence="2" id="KW-0479">Metal-binding</keyword>
<keyword evidence="4" id="KW-0862">Zinc</keyword>
<dbReference type="AlphaFoldDB" id="A0A1Q9BQH5"/>
<dbReference type="CDD" id="cd08071">
    <property type="entry name" value="MPN_DUF2466"/>
    <property type="match status" value="1"/>
</dbReference>
<keyword evidence="8" id="KW-1185">Reference proteome</keyword>
<evidence type="ECO:0000256" key="1">
    <source>
        <dbReference type="ARBA" id="ARBA00022670"/>
    </source>
</evidence>
<evidence type="ECO:0000256" key="5">
    <source>
        <dbReference type="ARBA" id="ARBA00023049"/>
    </source>
</evidence>
<dbReference type="InterPro" id="IPR037518">
    <property type="entry name" value="MPN"/>
</dbReference>
<comment type="caution">
    <text evidence="7">The sequence shown here is derived from an EMBL/GenBank/DDBJ whole genome shotgun (WGS) entry which is preliminary data.</text>
</comment>
<sequence>EGGIILLPPELRERLLANGRERSADHVPDVKFFNPFGQGVWLATELNPDGDILFGLADLGYPELGSFSLEELASIHLPFGMGIERDILFQTDVSISVWAEVARQAGSIRGAERLLYARFAPLSEEEGGAIMTRHQKTFAMETQHAPISAEEQVVIYEARQILLRHLNQNPVLSSWQAVLDYCALTIRGEVERFHVLYLDKKNRLISDECLATGTVDHVPVYPREVLKRGLEFNATALILVHNHPSGDPEPSRADITMTKEINKGCKVLGLTLHDHIIVGIGRELSLRALGEI</sequence>
<dbReference type="GO" id="GO:0008237">
    <property type="term" value="F:metallopeptidase activity"/>
    <property type="evidence" value="ECO:0007669"/>
    <property type="project" value="UniProtKB-KW"/>
</dbReference>
<dbReference type="InterPro" id="IPR025657">
    <property type="entry name" value="RadC_JAB"/>
</dbReference>
<evidence type="ECO:0000256" key="2">
    <source>
        <dbReference type="ARBA" id="ARBA00022723"/>
    </source>
</evidence>
<dbReference type="PROSITE" id="PS01302">
    <property type="entry name" value="UPF0758"/>
    <property type="match status" value="1"/>
</dbReference>
<dbReference type="PANTHER" id="PTHR30471:SF3">
    <property type="entry name" value="UPF0758 PROTEIN YEES-RELATED"/>
    <property type="match status" value="1"/>
</dbReference>
<dbReference type="GO" id="GO:0006508">
    <property type="term" value="P:proteolysis"/>
    <property type="evidence" value="ECO:0007669"/>
    <property type="project" value="UniProtKB-KW"/>
</dbReference>
<organism evidence="7 8">
    <name type="scientific">Symbiodinium microadriaticum</name>
    <name type="common">Dinoflagellate</name>
    <name type="synonym">Zooxanthella microadriatica</name>
    <dbReference type="NCBI Taxonomy" id="2951"/>
    <lineage>
        <taxon>Eukaryota</taxon>
        <taxon>Sar</taxon>
        <taxon>Alveolata</taxon>
        <taxon>Dinophyceae</taxon>
        <taxon>Suessiales</taxon>
        <taxon>Symbiodiniaceae</taxon>
        <taxon>Symbiodinium</taxon>
    </lineage>
</organism>
<keyword evidence="5" id="KW-0482">Metalloprotease</keyword>
<proteinExistence type="predicted"/>
<dbReference type="PROSITE" id="PS50249">
    <property type="entry name" value="MPN"/>
    <property type="match status" value="1"/>
</dbReference>
<evidence type="ECO:0000256" key="3">
    <source>
        <dbReference type="ARBA" id="ARBA00022801"/>
    </source>
</evidence>